<gene>
    <name evidence="1" type="ORF">NAPIS_ORF00160</name>
</gene>
<accession>T0LD90</accession>
<sequence length="156" mass="18712">MCQHCNLSKRTIDHMVTRGEKMLGQDNMRCHNKMKYNIELSEKRFMRVIREKVYEVLQLNVIREKVYEVLQLNCQIFAFASIKDKFIKKRIDTTIKTDIKIKYNKTDIVSHILTTFNRLYIIRFVVNVIGLKHGCKTKIIPYVLIIKYHAKYRKTL</sequence>
<evidence type="ECO:0000313" key="1">
    <source>
        <dbReference type="EMBL" id="EQB62263.1"/>
    </source>
</evidence>
<proteinExistence type="predicted"/>
<dbReference type="HOGENOM" id="CLU_108130_0_0_1"/>
<dbReference type="EMBL" id="KE646935">
    <property type="protein sequence ID" value="EQB62263.1"/>
    <property type="molecule type" value="Genomic_DNA"/>
</dbReference>
<keyword evidence="2" id="KW-1185">Reference proteome</keyword>
<evidence type="ECO:0000313" key="2">
    <source>
        <dbReference type="Proteomes" id="UP000053780"/>
    </source>
</evidence>
<reference evidence="1 2" key="1">
    <citation type="journal article" date="2013" name="BMC Genomics">
        <title>Genome sequencing and comparative genomics of honey bee microsporidia, Nosema apis reveal novel insights into host-parasite interactions.</title>
        <authorList>
            <person name="Chen Yp."/>
            <person name="Pettis J.S."/>
            <person name="Zhao Y."/>
            <person name="Liu X."/>
            <person name="Tallon L.J."/>
            <person name="Sadzewicz L.D."/>
            <person name="Li R."/>
            <person name="Zheng H."/>
            <person name="Huang S."/>
            <person name="Zhang X."/>
            <person name="Hamilton M.C."/>
            <person name="Pernal S.F."/>
            <person name="Melathopoulos A.P."/>
            <person name="Yan X."/>
            <person name="Evans J.D."/>
        </authorList>
    </citation>
    <scope>NUCLEOTIDE SEQUENCE [LARGE SCALE GENOMIC DNA]</scope>
    <source>
        <strain evidence="1 2">BRL 01</strain>
    </source>
</reference>
<feature type="non-terminal residue" evidence="1">
    <location>
        <position position="156"/>
    </location>
</feature>
<name>T0LD90_9MICR</name>
<dbReference type="VEuPathDB" id="MicrosporidiaDB:NAPIS_ORF00160"/>
<dbReference type="OrthoDB" id="2194416at2759"/>
<dbReference type="Proteomes" id="UP000053780">
    <property type="component" value="Unassembled WGS sequence"/>
</dbReference>
<organism evidence="1 2">
    <name type="scientific">Vairimorpha apis BRL 01</name>
    <dbReference type="NCBI Taxonomy" id="1037528"/>
    <lineage>
        <taxon>Eukaryota</taxon>
        <taxon>Fungi</taxon>
        <taxon>Fungi incertae sedis</taxon>
        <taxon>Microsporidia</taxon>
        <taxon>Nosematidae</taxon>
        <taxon>Vairimorpha</taxon>
    </lineage>
</organism>
<protein>
    <submittedName>
        <fullName evidence="1">Uncharacterized protein</fullName>
    </submittedName>
</protein>
<dbReference type="AlphaFoldDB" id="T0LD90"/>